<organism evidence="2">
    <name type="scientific">marine sediment metagenome</name>
    <dbReference type="NCBI Taxonomy" id="412755"/>
    <lineage>
        <taxon>unclassified sequences</taxon>
        <taxon>metagenomes</taxon>
        <taxon>ecological metagenomes</taxon>
    </lineage>
</organism>
<sequence length="143" mass="16388">MPRFEPLSELKDTRFLNREDVDFFHEEILNPGQILGYKCLPDLLGAIGRPVNALYYDPDCDLVKVAAYYWHGISTSHGYIDGNKRTGFVSATNFLLMNGISFEAPDHAVGRMIEKLFENNTAEGDHFDLDVLENILRRHCHWS</sequence>
<dbReference type="EMBL" id="LAZR01057146">
    <property type="protein sequence ID" value="KKK72666.1"/>
    <property type="molecule type" value="Genomic_DNA"/>
</dbReference>
<comment type="caution">
    <text evidence="2">The sequence shown here is derived from an EMBL/GenBank/DDBJ whole genome shotgun (WGS) entry which is preliminary data.</text>
</comment>
<dbReference type="PANTHER" id="PTHR39426:SF1">
    <property type="entry name" value="HOMOLOGY TO DEATH-ON-CURING PROTEIN OF PHAGE P1"/>
    <property type="match status" value="1"/>
</dbReference>
<proteinExistence type="predicted"/>
<dbReference type="PROSITE" id="PS51459">
    <property type="entry name" value="FIDO"/>
    <property type="match status" value="1"/>
</dbReference>
<dbReference type="InterPro" id="IPR053737">
    <property type="entry name" value="Type_II_TA_Toxin"/>
</dbReference>
<dbReference type="InterPro" id="IPR006440">
    <property type="entry name" value="Doc"/>
</dbReference>
<evidence type="ECO:0000313" key="2">
    <source>
        <dbReference type="EMBL" id="KKK72666.1"/>
    </source>
</evidence>
<name>A0A0F9AKD6_9ZZZZ</name>
<dbReference type="SUPFAM" id="SSF140931">
    <property type="entry name" value="Fic-like"/>
    <property type="match status" value="1"/>
</dbReference>
<dbReference type="Pfam" id="PF02661">
    <property type="entry name" value="Fic"/>
    <property type="match status" value="1"/>
</dbReference>
<feature type="domain" description="Fido" evidence="1">
    <location>
        <begin position="16"/>
        <end position="138"/>
    </location>
</feature>
<dbReference type="AlphaFoldDB" id="A0A0F9AKD6"/>
<dbReference type="Gene3D" id="1.20.120.1870">
    <property type="entry name" value="Fic/DOC protein, Fido domain"/>
    <property type="match status" value="1"/>
</dbReference>
<dbReference type="GO" id="GO:0016301">
    <property type="term" value="F:kinase activity"/>
    <property type="evidence" value="ECO:0007669"/>
    <property type="project" value="InterPro"/>
</dbReference>
<gene>
    <name evidence="2" type="ORF">LCGC14_2901590</name>
</gene>
<dbReference type="PANTHER" id="PTHR39426">
    <property type="entry name" value="HOMOLOGY TO DEATH-ON-CURING PROTEIN OF PHAGE P1"/>
    <property type="match status" value="1"/>
</dbReference>
<accession>A0A0F9AKD6</accession>
<dbReference type="NCBIfam" id="TIGR01550">
    <property type="entry name" value="DOC_P1"/>
    <property type="match status" value="1"/>
</dbReference>
<evidence type="ECO:0000259" key="1">
    <source>
        <dbReference type="PROSITE" id="PS51459"/>
    </source>
</evidence>
<protein>
    <recommendedName>
        <fullName evidence="1">Fido domain-containing protein</fullName>
    </recommendedName>
</protein>
<dbReference type="InterPro" id="IPR003812">
    <property type="entry name" value="Fido"/>
</dbReference>
<reference evidence="2" key="1">
    <citation type="journal article" date="2015" name="Nature">
        <title>Complex archaea that bridge the gap between prokaryotes and eukaryotes.</title>
        <authorList>
            <person name="Spang A."/>
            <person name="Saw J.H."/>
            <person name="Jorgensen S.L."/>
            <person name="Zaremba-Niedzwiedzka K."/>
            <person name="Martijn J."/>
            <person name="Lind A.E."/>
            <person name="van Eijk R."/>
            <person name="Schleper C."/>
            <person name="Guy L."/>
            <person name="Ettema T.J."/>
        </authorList>
    </citation>
    <scope>NUCLEOTIDE SEQUENCE</scope>
</reference>
<dbReference type="InterPro" id="IPR036597">
    <property type="entry name" value="Fido-like_dom_sf"/>
</dbReference>